<comment type="function">
    <text evidence="9">Component of the transport system for branched-chain amino acids.</text>
</comment>
<feature type="transmembrane region" description="Helical" evidence="9">
    <location>
        <begin position="520"/>
        <end position="542"/>
    </location>
</feature>
<evidence type="ECO:0000256" key="7">
    <source>
        <dbReference type="ARBA" id="ARBA00022989"/>
    </source>
</evidence>
<gene>
    <name evidence="11" type="primary">brnQ</name>
    <name evidence="11" type="ORF">CLG85_07415</name>
</gene>
<evidence type="ECO:0000256" key="6">
    <source>
        <dbReference type="ARBA" id="ARBA00022970"/>
    </source>
</evidence>
<feature type="transmembrane region" description="Helical" evidence="9">
    <location>
        <begin position="299"/>
        <end position="321"/>
    </location>
</feature>
<dbReference type="OrthoDB" id="9783920at2"/>
<comment type="subcellular location">
    <subcellularLocation>
        <location evidence="9">Cell inner membrane</location>
        <topology evidence="9">Multi-pass membrane protein</topology>
    </subcellularLocation>
    <subcellularLocation>
        <location evidence="1">Cell membrane</location>
        <topology evidence="1">Multi-pass membrane protein</topology>
    </subcellularLocation>
</comment>
<name>A0A2A3JXC2_9RHOB</name>
<dbReference type="InterPro" id="IPR004685">
    <property type="entry name" value="Brnchd-chn_aa_trnsp_Livcs"/>
</dbReference>
<dbReference type="GO" id="GO:0005304">
    <property type="term" value="F:L-valine transmembrane transporter activity"/>
    <property type="evidence" value="ECO:0007669"/>
    <property type="project" value="TreeGrafter"/>
</dbReference>
<feature type="transmembrane region" description="Helical" evidence="9">
    <location>
        <begin position="186"/>
        <end position="207"/>
    </location>
</feature>
<evidence type="ECO:0000256" key="1">
    <source>
        <dbReference type="ARBA" id="ARBA00004651"/>
    </source>
</evidence>
<dbReference type="EMBL" id="NTHN01000092">
    <property type="protein sequence ID" value="PBD19792.1"/>
    <property type="molecule type" value="Genomic_DNA"/>
</dbReference>
<evidence type="ECO:0000256" key="4">
    <source>
        <dbReference type="ARBA" id="ARBA00022475"/>
    </source>
</evidence>
<evidence type="ECO:0000256" key="3">
    <source>
        <dbReference type="ARBA" id="ARBA00022448"/>
    </source>
</evidence>
<dbReference type="Pfam" id="PF05525">
    <property type="entry name" value="Branch_AA_trans"/>
    <property type="match status" value="1"/>
</dbReference>
<dbReference type="GO" id="GO:0015190">
    <property type="term" value="F:L-leucine transmembrane transporter activity"/>
    <property type="evidence" value="ECO:0007669"/>
    <property type="project" value="TreeGrafter"/>
</dbReference>
<feature type="transmembrane region" description="Helical" evidence="9">
    <location>
        <begin position="261"/>
        <end position="279"/>
    </location>
</feature>
<feature type="transmembrane region" description="Helical" evidence="9">
    <location>
        <begin position="120"/>
        <end position="138"/>
    </location>
</feature>
<keyword evidence="7 9" id="KW-1133">Transmembrane helix</keyword>
<feature type="transmembrane region" description="Helical" evidence="9">
    <location>
        <begin position="231"/>
        <end position="249"/>
    </location>
</feature>
<evidence type="ECO:0000256" key="10">
    <source>
        <dbReference type="SAM" id="MobiDB-lite"/>
    </source>
</evidence>
<evidence type="ECO:0000313" key="11">
    <source>
        <dbReference type="EMBL" id="PBD19792.1"/>
    </source>
</evidence>
<proteinExistence type="inferred from homology"/>
<keyword evidence="5 9" id="KW-0812">Transmembrane</keyword>
<sequence length="561" mass="58912">MRRYWRLAAGSLRSGGGTLGRTCPRPAGVPFDRPLLYSGAHAARSRPGRGPACRPQPFPPDAKSAGPPAERLLGQHRGPLFFPVQVPPFGPRRVPIQNSKRMEEVAMAQAGQQRVIRDSVIVGLAMFAVFFGAGNLIFPPQIGFLAGDGWSAALTGLLITGMVLPVLSVVALGLRGGTVERLCAPIAPWFGSALLFVTMLGLAWLIAVPRTASVAFETGFRTLAPALEPKLGIWVFVPLFFVVSTYFALDRSRVIDRIGRVLTPLLLGLLGIIVIWSVLSPLGVPADTGEAAPFRLGLLTGYQTGDVFGGIMFGIIFIEAFRDRGYTPGPRYTGALWGMALVTFLGLFFVYGGLEYLGATGSGVLGSDVPQAGLLTALVGQLAGKVGANTLAVAVLLACLTTAVGATAVLGEYIQKWSRGRVSYKAGVLAVSLTSLVQAFGGVDYIVALAEPIFLLLYPVGIAIVILGLLPRAWLNDGVWKGATILAIVMGVYDLVASLAGKMGGTMPQALRQMHDTIPLSSAGFAWLLPTLAGGLVGGLLWKLSGQPNTGCAEAKGLPAE</sequence>
<comment type="caution">
    <text evidence="11">The sequence shown here is derived from an EMBL/GenBank/DDBJ whole genome shotgun (WGS) entry which is preliminary data.</text>
</comment>
<feature type="transmembrane region" description="Helical" evidence="9">
    <location>
        <begin position="333"/>
        <end position="354"/>
    </location>
</feature>
<reference evidence="11" key="1">
    <citation type="submission" date="2017-09" db="EMBL/GenBank/DDBJ databases">
        <title>Yangia sp. SAOS 153D whole genome sequencing.</title>
        <authorList>
            <person name="Verma A."/>
            <person name="Krishnamurthi S."/>
        </authorList>
    </citation>
    <scope>NUCLEOTIDE SEQUENCE [LARGE SCALE GENOMIC DNA]</scope>
    <source>
        <strain evidence="11">SAOS 153D</strain>
    </source>
</reference>
<keyword evidence="6 9" id="KW-0029">Amino-acid transport</keyword>
<feature type="transmembrane region" description="Helical" evidence="9">
    <location>
        <begin position="482"/>
        <end position="500"/>
    </location>
</feature>
<protein>
    <recommendedName>
        <fullName evidence="9">Branched-chain amino acid transport system carrier protein</fullName>
    </recommendedName>
</protein>
<keyword evidence="8 9" id="KW-0472">Membrane</keyword>
<keyword evidence="3 9" id="KW-0813">Transport</keyword>
<feature type="transmembrane region" description="Helical" evidence="9">
    <location>
        <begin position="150"/>
        <end position="174"/>
    </location>
</feature>
<comment type="similarity">
    <text evidence="2 9">Belongs to the branched chain amino acid transporter family.</text>
</comment>
<dbReference type="AlphaFoldDB" id="A0A2A3JXC2"/>
<feature type="transmembrane region" description="Helical" evidence="9">
    <location>
        <begin position="391"/>
        <end position="414"/>
    </location>
</feature>
<evidence type="ECO:0000256" key="2">
    <source>
        <dbReference type="ARBA" id="ARBA00008540"/>
    </source>
</evidence>
<feature type="region of interest" description="Disordered" evidence="10">
    <location>
        <begin position="41"/>
        <end position="69"/>
    </location>
</feature>
<keyword evidence="4" id="KW-1003">Cell membrane</keyword>
<dbReference type="PANTHER" id="PTHR30588">
    <property type="entry name" value="BRANCHED-CHAIN AMINO ACID TRANSPORT SYSTEM 2 CARRIER PROTEIN"/>
    <property type="match status" value="1"/>
</dbReference>
<accession>A0A2A3JXC2</accession>
<dbReference type="GO" id="GO:0015820">
    <property type="term" value="P:L-leucine transport"/>
    <property type="evidence" value="ECO:0007669"/>
    <property type="project" value="TreeGrafter"/>
</dbReference>
<feature type="transmembrane region" description="Helical" evidence="9">
    <location>
        <begin position="426"/>
        <end position="447"/>
    </location>
</feature>
<organism evidence="11">
    <name type="scientific">Alloyangia mangrovi</name>
    <dbReference type="NCBI Taxonomy" id="1779329"/>
    <lineage>
        <taxon>Bacteria</taxon>
        <taxon>Pseudomonadati</taxon>
        <taxon>Pseudomonadota</taxon>
        <taxon>Alphaproteobacteria</taxon>
        <taxon>Rhodobacterales</taxon>
        <taxon>Roseobacteraceae</taxon>
        <taxon>Alloyangia</taxon>
    </lineage>
</organism>
<dbReference type="GO" id="GO:0015818">
    <property type="term" value="P:isoleucine transport"/>
    <property type="evidence" value="ECO:0007669"/>
    <property type="project" value="TreeGrafter"/>
</dbReference>
<dbReference type="NCBIfam" id="TIGR00796">
    <property type="entry name" value="livcs"/>
    <property type="match status" value="1"/>
</dbReference>
<evidence type="ECO:0000256" key="5">
    <source>
        <dbReference type="ARBA" id="ARBA00022692"/>
    </source>
</evidence>
<evidence type="ECO:0000256" key="8">
    <source>
        <dbReference type="ARBA" id="ARBA00023136"/>
    </source>
</evidence>
<dbReference type="PANTHER" id="PTHR30588:SF0">
    <property type="entry name" value="BRANCHED-CHAIN AMINO ACID PERMEASE BRNQ"/>
    <property type="match status" value="1"/>
</dbReference>
<feature type="transmembrane region" description="Helical" evidence="9">
    <location>
        <begin position="453"/>
        <end position="470"/>
    </location>
</feature>
<dbReference type="GO" id="GO:0015188">
    <property type="term" value="F:L-isoleucine transmembrane transporter activity"/>
    <property type="evidence" value="ECO:0007669"/>
    <property type="project" value="TreeGrafter"/>
</dbReference>
<evidence type="ECO:0000256" key="9">
    <source>
        <dbReference type="RuleBase" id="RU362122"/>
    </source>
</evidence>
<dbReference type="GO" id="GO:0005886">
    <property type="term" value="C:plasma membrane"/>
    <property type="evidence" value="ECO:0007669"/>
    <property type="project" value="UniProtKB-SubCell"/>
</dbReference>